<evidence type="ECO:0000259" key="6">
    <source>
        <dbReference type="Pfam" id="PF03328"/>
    </source>
</evidence>
<dbReference type="RefSeq" id="WP_078078959.1">
    <property type="nucleotide sequence ID" value="NZ_CP018047.1"/>
</dbReference>
<dbReference type="PANTHER" id="PTHR32308:SF0">
    <property type="entry name" value="HPCH_HPAI ALDOLASE_CITRATE LYASE DOMAIN-CONTAINING PROTEIN"/>
    <property type="match status" value="1"/>
</dbReference>
<dbReference type="OrthoDB" id="5172636at2"/>
<feature type="binding site" evidence="5">
    <location>
        <position position="154"/>
    </location>
    <ligand>
        <name>Mg(2+)</name>
        <dbReference type="ChEBI" id="CHEBI:18420"/>
    </ligand>
</feature>
<reference evidence="7 8" key="1">
    <citation type="submission" date="2016-11" db="EMBL/GenBank/DDBJ databases">
        <title>Complete genome sequence of Streptomyces niveus SCSIO 3406.</title>
        <authorList>
            <person name="Zhu Q."/>
            <person name="Cheng W."/>
            <person name="Song Y."/>
            <person name="Li Q."/>
            <person name="Ju J."/>
        </authorList>
    </citation>
    <scope>NUCLEOTIDE SEQUENCE [LARGE SCALE GENOMIC DNA]</scope>
    <source>
        <strain evidence="7 8">SCSIO 3406</strain>
    </source>
</reference>
<gene>
    <name evidence="7" type="ORF">BBN63_32950</name>
</gene>
<dbReference type="InterPro" id="IPR015813">
    <property type="entry name" value="Pyrv/PenolPyrv_kinase-like_dom"/>
</dbReference>
<feature type="binding site" evidence="5">
    <location>
        <position position="128"/>
    </location>
    <ligand>
        <name>Mg(2+)</name>
        <dbReference type="ChEBI" id="CHEBI:18420"/>
    </ligand>
</feature>
<evidence type="ECO:0000313" key="8">
    <source>
        <dbReference type="Proteomes" id="UP000189677"/>
    </source>
</evidence>
<dbReference type="PIRSF" id="PIRSF015582">
    <property type="entry name" value="Cit_lyase_B"/>
    <property type="match status" value="1"/>
</dbReference>
<evidence type="ECO:0000256" key="5">
    <source>
        <dbReference type="PIRSR" id="PIRSR015582-2"/>
    </source>
</evidence>
<keyword evidence="2 5" id="KW-0479">Metal-binding</keyword>
<comment type="cofactor">
    <cofactor evidence="1">
        <name>Mg(2+)</name>
        <dbReference type="ChEBI" id="CHEBI:18420"/>
    </cofactor>
</comment>
<dbReference type="Pfam" id="PF03328">
    <property type="entry name" value="HpcH_HpaI"/>
    <property type="match status" value="1"/>
</dbReference>
<dbReference type="Gene3D" id="3.20.20.60">
    <property type="entry name" value="Phosphoenolpyruvate-binding domains"/>
    <property type="match status" value="1"/>
</dbReference>
<name>A0A1U9R1H0_STRNV</name>
<evidence type="ECO:0000256" key="2">
    <source>
        <dbReference type="ARBA" id="ARBA00022723"/>
    </source>
</evidence>
<dbReference type="InterPro" id="IPR040442">
    <property type="entry name" value="Pyrv_kinase-like_dom_sf"/>
</dbReference>
<dbReference type="InterPro" id="IPR005000">
    <property type="entry name" value="Aldolase/citrate-lyase_domain"/>
</dbReference>
<sequence>MIQTPAPAGVWIITPGHVLTRFPTARDCGADVALVDLEDSVPAPAKADARQAARAFFTTPAPQGCTLGIRINSPTTREGILDLVAVADYPIKPQIILIPMVESPRDVEIVAGAISSPGYTPHLYALIETPRAVEDLPSIVRAERIAGVLFGTADYAAATGSGRGWEPMLHARSRLITSAAAAGIPAIDSPFFDLDDNDALRREAKRAKDLGFTGKSCVHPRQLSTLTEVFRPTEEEIATARAIVASADQAGGRIVRVGHQMVGPPMVRAAKDLLSRAAARTPLAVTA</sequence>
<organism evidence="7 8">
    <name type="scientific">Streptomyces niveus</name>
    <name type="common">Streptomyces spheroides</name>
    <dbReference type="NCBI Taxonomy" id="193462"/>
    <lineage>
        <taxon>Bacteria</taxon>
        <taxon>Bacillati</taxon>
        <taxon>Actinomycetota</taxon>
        <taxon>Actinomycetes</taxon>
        <taxon>Kitasatosporales</taxon>
        <taxon>Streptomycetaceae</taxon>
        <taxon>Streptomyces</taxon>
    </lineage>
</organism>
<dbReference type="KEGG" id="snw:BBN63_32950"/>
<keyword evidence="7" id="KW-0456">Lyase</keyword>
<dbReference type="PANTHER" id="PTHR32308">
    <property type="entry name" value="LYASE BETA SUBUNIT, PUTATIVE (AFU_ORTHOLOGUE AFUA_4G13030)-RELATED"/>
    <property type="match status" value="1"/>
</dbReference>
<evidence type="ECO:0000256" key="1">
    <source>
        <dbReference type="ARBA" id="ARBA00001946"/>
    </source>
</evidence>
<feature type="binding site" evidence="4">
    <location>
        <position position="70"/>
    </location>
    <ligand>
        <name>substrate</name>
    </ligand>
</feature>
<protein>
    <submittedName>
        <fullName evidence="7">CoA ester lyase</fullName>
    </submittedName>
</protein>
<dbReference type="GO" id="GO:0000287">
    <property type="term" value="F:magnesium ion binding"/>
    <property type="evidence" value="ECO:0007669"/>
    <property type="project" value="TreeGrafter"/>
</dbReference>
<dbReference type="GO" id="GO:0006107">
    <property type="term" value="P:oxaloacetate metabolic process"/>
    <property type="evidence" value="ECO:0007669"/>
    <property type="project" value="TreeGrafter"/>
</dbReference>
<proteinExistence type="predicted"/>
<evidence type="ECO:0000256" key="4">
    <source>
        <dbReference type="PIRSR" id="PIRSR015582-1"/>
    </source>
</evidence>
<feature type="domain" description="HpcH/HpaI aldolase/citrate lyase" evidence="6">
    <location>
        <begin position="27"/>
        <end position="220"/>
    </location>
</feature>
<accession>A0A1U9R1H0</accession>
<evidence type="ECO:0000313" key="7">
    <source>
        <dbReference type="EMBL" id="AQU70277.1"/>
    </source>
</evidence>
<dbReference type="SUPFAM" id="SSF51621">
    <property type="entry name" value="Phosphoenolpyruvate/pyruvate domain"/>
    <property type="match status" value="1"/>
</dbReference>
<dbReference type="AlphaFoldDB" id="A0A1U9R1H0"/>
<keyword evidence="3 5" id="KW-0460">Magnesium</keyword>
<feature type="binding site" evidence="4">
    <location>
        <position position="128"/>
    </location>
    <ligand>
        <name>substrate</name>
    </ligand>
</feature>
<dbReference type="Proteomes" id="UP000189677">
    <property type="component" value="Chromosome"/>
</dbReference>
<dbReference type="EMBL" id="CP018047">
    <property type="protein sequence ID" value="AQU70277.1"/>
    <property type="molecule type" value="Genomic_DNA"/>
</dbReference>
<dbReference type="GO" id="GO:0016829">
    <property type="term" value="F:lyase activity"/>
    <property type="evidence" value="ECO:0007669"/>
    <property type="project" value="UniProtKB-KW"/>
</dbReference>
<keyword evidence="8" id="KW-1185">Reference proteome</keyword>
<evidence type="ECO:0000256" key="3">
    <source>
        <dbReference type="ARBA" id="ARBA00022842"/>
    </source>
</evidence>
<dbReference type="InterPro" id="IPR011206">
    <property type="entry name" value="Citrate_lyase_beta/mcl1/mcl2"/>
</dbReference>